<keyword evidence="7" id="KW-1133">Transmembrane helix</keyword>
<dbReference type="OrthoDB" id="9995434at2759"/>
<dbReference type="Proteomes" id="UP000284706">
    <property type="component" value="Unassembled WGS sequence"/>
</dbReference>
<proteinExistence type="inferred from homology"/>
<comment type="cofactor">
    <cofactor evidence="1">
        <name>Mn(2+)</name>
        <dbReference type="ChEBI" id="CHEBI:29035"/>
    </cofactor>
</comment>
<dbReference type="InterPro" id="IPR050659">
    <property type="entry name" value="Peptidase_M24B"/>
</dbReference>
<dbReference type="SUPFAM" id="SSF55920">
    <property type="entry name" value="Creatinase/aminopeptidase"/>
    <property type="match status" value="1"/>
</dbReference>
<gene>
    <name evidence="9" type="ORF">CVT26_014365</name>
</gene>
<dbReference type="EMBL" id="NHYE01001079">
    <property type="protein sequence ID" value="PPQ99115.1"/>
    <property type="molecule type" value="Genomic_DNA"/>
</dbReference>
<reference evidence="9 10" key="1">
    <citation type="journal article" date="2018" name="Evol. Lett.">
        <title>Horizontal gene cluster transfer increased hallucinogenic mushroom diversity.</title>
        <authorList>
            <person name="Reynolds H.T."/>
            <person name="Vijayakumar V."/>
            <person name="Gluck-Thaler E."/>
            <person name="Korotkin H.B."/>
            <person name="Matheny P.B."/>
            <person name="Slot J.C."/>
        </authorList>
    </citation>
    <scope>NUCLEOTIDE SEQUENCE [LARGE SCALE GENOMIC DNA]</scope>
    <source>
        <strain evidence="9 10">SRW20</strain>
    </source>
</reference>
<dbReference type="PANTHER" id="PTHR46112">
    <property type="entry name" value="AMINOPEPTIDASE"/>
    <property type="match status" value="1"/>
</dbReference>
<dbReference type="Gene3D" id="3.90.230.10">
    <property type="entry name" value="Creatinase/methionine aminopeptidase superfamily"/>
    <property type="match status" value="1"/>
</dbReference>
<comment type="caution">
    <text evidence="9">The sequence shown here is derived from an EMBL/GenBank/DDBJ whole genome shotgun (WGS) entry which is preliminary data.</text>
</comment>
<evidence type="ECO:0000313" key="9">
    <source>
        <dbReference type="EMBL" id="PPQ99115.1"/>
    </source>
</evidence>
<comment type="similarity">
    <text evidence="2 6">Belongs to the peptidase M24B family.</text>
</comment>
<dbReference type="PROSITE" id="PS00491">
    <property type="entry name" value="PROLINE_PEPTIDASE"/>
    <property type="match status" value="1"/>
</dbReference>
<dbReference type="InterPro" id="IPR001131">
    <property type="entry name" value="Peptidase_M24B_aminopep-P_CS"/>
</dbReference>
<keyword evidence="10" id="KW-1185">Reference proteome</keyword>
<evidence type="ECO:0000259" key="8">
    <source>
        <dbReference type="Pfam" id="PF00557"/>
    </source>
</evidence>
<accession>A0A409Y7P0</accession>
<evidence type="ECO:0000256" key="5">
    <source>
        <dbReference type="ARBA" id="ARBA00023211"/>
    </source>
</evidence>
<dbReference type="InParanoid" id="A0A409Y7P0"/>
<keyword evidence="4" id="KW-0378">Hydrolase</keyword>
<dbReference type="InterPro" id="IPR000994">
    <property type="entry name" value="Pept_M24"/>
</dbReference>
<dbReference type="Gene3D" id="3.40.350.10">
    <property type="entry name" value="Creatinase/prolidase N-terminal domain"/>
    <property type="match status" value="1"/>
</dbReference>
<evidence type="ECO:0000256" key="7">
    <source>
        <dbReference type="SAM" id="Phobius"/>
    </source>
</evidence>
<evidence type="ECO:0000256" key="4">
    <source>
        <dbReference type="ARBA" id="ARBA00022801"/>
    </source>
</evidence>
<keyword evidence="7" id="KW-0472">Membrane</keyword>
<sequence length="469" mass="51098">MSDMKAQGVKLAEKRSKAVSVLFFVGFVFVLSTLFYRPVTLSLSWHAPWLSPYAHLAFHCASIEAISSSEFLARQTELSRTLFDLNATAYIAEPGASSQFFGNFSKSQWSLSERPLLLVISANSGSGFSDEMASNVQPMVTILTPKFEATRARLLPVAAASGQVRYIEWAEEADPYAVLLADLPSSDLFKPRTIFVDNSVRKFIVDGLLHASDQAEKSSSSGVVVLSAPPAITQMRERKSKAEIQILRCVNEATLLAIREVHKGLYPGIRESQARSMMASALGAAGLKDGGCLTLFGENAALPHGSGTDRTLGSQDFALFDCTASLHGYFSDITRTVAVDPDNIPAKHLEIWQLVQSAQTRALAEATNGTLASRVDAAARNFLQEKGYGEFFTHRLGHGIGLEVHEEPYLRGGNNDIIRIGHTFSDEPGIYIEGKVGVRLEDCFYINEDGVGIYLTEEVGGPSKAPWRP</sequence>
<dbReference type="GO" id="GO:0046872">
    <property type="term" value="F:metal ion binding"/>
    <property type="evidence" value="ECO:0007669"/>
    <property type="project" value="UniProtKB-KW"/>
</dbReference>
<dbReference type="AlphaFoldDB" id="A0A409Y7P0"/>
<evidence type="ECO:0000256" key="3">
    <source>
        <dbReference type="ARBA" id="ARBA00022723"/>
    </source>
</evidence>
<dbReference type="Pfam" id="PF00557">
    <property type="entry name" value="Peptidase_M24"/>
    <property type="match status" value="1"/>
</dbReference>
<dbReference type="STRING" id="231916.A0A409Y7P0"/>
<dbReference type="PANTHER" id="PTHR46112:SF2">
    <property type="entry name" value="XAA-PRO AMINOPEPTIDASE P-RELATED"/>
    <property type="match status" value="1"/>
</dbReference>
<evidence type="ECO:0000256" key="2">
    <source>
        <dbReference type="ARBA" id="ARBA00008766"/>
    </source>
</evidence>
<keyword evidence="7" id="KW-0812">Transmembrane</keyword>
<dbReference type="InterPro" id="IPR036005">
    <property type="entry name" value="Creatinase/aminopeptidase-like"/>
</dbReference>
<evidence type="ECO:0000256" key="6">
    <source>
        <dbReference type="RuleBase" id="RU000590"/>
    </source>
</evidence>
<feature type="domain" description="Peptidase M24" evidence="8">
    <location>
        <begin position="246"/>
        <end position="448"/>
    </location>
</feature>
<name>A0A409Y7P0_9AGAR</name>
<feature type="transmembrane region" description="Helical" evidence="7">
    <location>
        <begin position="21"/>
        <end position="39"/>
    </location>
</feature>
<keyword evidence="5" id="KW-0464">Manganese</keyword>
<evidence type="ECO:0000313" key="10">
    <source>
        <dbReference type="Proteomes" id="UP000284706"/>
    </source>
</evidence>
<protein>
    <recommendedName>
        <fullName evidence="8">Peptidase M24 domain-containing protein</fullName>
    </recommendedName>
</protein>
<dbReference type="InterPro" id="IPR029149">
    <property type="entry name" value="Creatin/AminoP/Spt16_N"/>
</dbReference>
<keyword evidence="3 6" id="KW-0479">Metal-binding</keyword>
<dbReference type="GO" id="GO:0016787">
    <property type="term" value="F:hydrolase activity"/>
    <property type="evidence" value="ECO:0007669"/>
    <property type="project" value="UniProtKB-KW"/>
</dbReference>
<organism evidence="9 10">
    <name type="scientific">Gymnopilus dilepis</name>
    <dbReference type="NCBI Taxonomy" id="231916"/>
    <lineage>
        <taxon>Eukaryota</taxon>
        <taxon>Fungi</taxon>
        <taxon>Dikarya</taxon>
        <taxon>Basidiomycota</taxon>
        <taxon>Agaricomycotina</taxon>
        <taxon>Agaricomycetes</taxon>
        <taxon>Agaricomycetidae</taxon>
        <taxon>Agaricales</taxon>
        <taxon>Agaricineae</taxon>
        <taxon>Hymenogastraceae</taxon>
        <taxon>Gymnopilus</taxon>
    </lineage>
</organism>
<evidence type="ECO:0000256" key="1">
    <source>
        <dbReference type="ARBA" id="ARBA00001936"/>
    </source>
</evidence>